<evidence type="ECO:0000313" key="2">
    <source>
        <dbReference type="EMBL" id="ALA08761.1"/>
    </source>
</evidence>
<feature type="domain" description="DUF5983" evidence="1">
    <location>
        <begin position="98"/>
        <end position="189"/>
    </location>
</feature>
<gene>
    <name evidence="4" type="ORF">I9Y29_004268</name>
    <name evidence="3" type="ORF">KY227_005346</name>
    <name evidence="2" type="ORF">p112298KPC_082</name>
</gene>
<geneLocation type="plasmid" evidence="2">
    <name>p112298-KPC</name>
</geneLocation>
<name>A0A0K2CSA2_CITFR</name>
<organism evidence="2">
    <name type="scientific">Citrobacter freundii</name>
    <dbReference type="NCBI Taxonomy" id="546"/>
    <lineage>
        <taxon>Bacteria</taxon>
        <taxon>Pseudomonadati</taxon>
        <taxon>Pseudomonadota</taxon>
        <taxon>Gammaproteobacteria</taxon>
        <taxon>Enterobacterales</taxon>
        <taxon>Enterobacteriaceae</taxon>
        <taxon>Citrobacter</taxon>
        <taxon>Citrobacter freundii complex</taxon>
    </lineage>
</organism>
<dbReference type="EMBL" id="ABBJDF010000052">
    <property type="protein sequence ID" value="EHT9942170.1"/>
    <property type="molecule type" value="Genomic_DNA"/>
</dbReference>
<protein>
    <recommendedName>
        <fullName evidence="1">DUF5983 domain-containing protein</fullName>
    </recommendedName>
</protein>
<dbReference type="Pfam" id="PF19419">
    <property type="entry name" value="DUF5983"/>
    <property type="match status" value="1"/>
</dbReference>
<proteinExistence type="predicted"/>
<dbReference type="InterPro" id="IPR046025">
    <property type="entry name" value="DUF5983"/>
</dbReference>
<dbReference type="AlphaFoldDB" id="A0A0K2CSA2"/>
<reference evidence="4" key="2">
    <citation type="journal article" date="2018" name="Genome Biol.">
        <title>SKESA: strategic k-mer extension for scrupulous assemblies.</title>
        <authorList>
            <person name="Souvorov A."/>
            <person name="Agarwala R."/>
            <person name="Lipman D.J."/>
        </authorList>
    </citation>
    <scope>NUCLEOTIDE SEQUENCE</scope>
    <source>
        <strain evidence="4">O50</strain>
    </source>
</reference>
<reference evidence="3" key="4">
    <citation type="submission" date="2021-07" db="EMBL/GenBank/DDBJ databases">
        <authorList>
            <consortium name="Clinical and Environmental Microbiology Branch: Whole genome sequencing antimicrobial resistance pathogens in the healthcare setting"/>
        </authorList>
    </citation>
    <scope>NUCLEOTIDE SEQUENCE</scope>
    <source>
        <strain evidence="3">2021DK-00049</strain>
    </source>
</reference>
<reference evidence="4" key="3">
    <citation type="submission" date="2020-09" db="EMBL/GenBank/DDBJ databases">
        <authorList>
            <consortium name="NCBI Pathogen Detection Project"/>
        </authorList>
    </citation>
    <scope>NUCLEOTIDE SEQUENCE</scope>
    <source>
        <strain evidence="4">O50</strain>
    </source>
</reference>
<evidence type="ECO:0000313" key="3">
    <source>
        <dbReference type="EMBL" id="EHT9942170.1"/>
    </source>
</evidence>
<dbReference type="RefSeq" id="WP_053069312.1">
    <property type="nucleotide sequence ID" value="NZ_CM008470.1"/>
</dbReference>
<dbReference type="EMBL" id="KP987215">
    <property type="protein sequence ID" value="ALA08761.1"/>
    <property type="molecule type" value="Genomic_DNA"/>
</dbReference>
<keyword evidence="2" id="KW-0614">Plasmid</keyword>
<evidence type="ECO:0000313" key="4">
    <source>
        <dbReference type="EMBL" id="HAT3899788.1"/>
    </source>
</evidence>
<dbReference type="Proteomes" id="UP000855471">
    <property type="component" value="Unassembled WGS sequence"/>
</dbReference>
<accession>A0A0K2CSA2</accession>
<sequence length="189" mass="21497">MTKYYLQNAPRGVTAIQLDNGEEAIYLNGEFIACCDLNERDDPVIGMGEILAEKIGVPFRLLTLPVPDDEEWSWNDVTDSLKWGPRVVLSRMMMRPVLECCINHITLEDHNILDNIVFWDEDSGWLMNTGVGYLIRLDAVTNPLHRLKKMGISRTTRAFIFCAIRQADVSMIHFSAVGDHVEGAPVFEW</sequence>
<evidence type="ECO:0000259" key="1">
    <source>
        <dbReference type="Pfam" id="PF19419"/>
    </source>
</evidence>
<dbReference type="EMBL" id="DACSXJ010000037">
    <property type="protein sequence ID" value="HAT3899788.1"/>
    <property type="molecule type" value="Genomic_DNA"/>
</dbReference>
<reference evidence="2" key="1">
    <citation type="journal article" date="2015" name="J. Antimicrob. Chemother.">
        <title>Coexistence of a novel KPC-2-encoding MDR plasmid and an NDM-1-encoding pNDM-HN380-like plasmid in a clinical isolate of Citrobacter freundii.</title>
        <authorList>
            <person name="Feng J."/>
            <person name="Qiu Y."/>
            <person name="Yin Z."/>
            <person name="Chen W."/>
            <person name="Yang H."/>
            <person name="Yang W."/>
            <person name="Wang J."/>
            <person name="Gao Y."/>
            <person name="Zhou D."/>
        </authorList>
    </citation>
    <scope>NUCLEOTIDE SEQUENCE</scope>
    <source>
        <strain evidence="2">112298</strain>
        <plasmid evidence="2">p112298-KPC</plasmid>
    </source>
</reference>